<evidence type="ECO:0000256" key="10">
    <source>
        <dbReference type="ARBA" id="ARBA00022723"/>
    </source>
</evidence>
<accession>B9L0Y3</accession>
<dbReference type="PANTHER" id="PTHR42979:SF1">
    <property type="entry name" value="3-ISOPROPYLMALATE DEHYDROGENASE"/>
    <property type="match status" value="1"/>
</dbReference>
<keyword evidence="12 15" id="KW-0560">Oxidoreductase</keyword>
<evidence type="ECO:0000256" key="11">
    <source>
        <dbReference type="ARBA" id="ARBA00022842"/>
    </source>
</evidence>
<keyword evidence="15" id="KW-0464">Manganese</keyword>
<keyword evidence="13 15" id="KW-0520">NAD</keyword>
<proteinExistence type="inferred from homology"/>
<dbReference type="Pfam" id="PF00180">
    <property type="entry name" value="Iso_dh"/>
    <property type="match status" value="1"/>
</dbReference>
<dbReference type="EC" id="1.1.1.85" evidence="15"/>
<feature type="domain" description="Isopropylmalate dehydrogenase-like" evidence="17">
    <location>
        <begin position="5"/>
        <end position="363"/>
    </location>
</feature>
<dbReference type="RefSeq" id="WP_015922636.1">
    <property type="nucleotide sequence ID" value="NC_011959.1"/>
</dbReference>
<evidence type="ECO:0000256" key="7">
    <source>
        <dbReference type="ARBA" id="ARBA00022430"/>
    </source>
</evidence>
<dbReference type="OrthoDB" id="9806254at2"/>
<comment type="function">
    <text evidence="15 16">Catalyzes the oxidation of 3-carboxy-2-hydroxy-4-methylpentanoate (3-isopropylmalate) to 3-carboxy-4-methyl-2-oxopentanoate. The product decarboxylates to 4-methyl-2 oxopentanoate.</text>
</comment>
<comment type="pathway">
    <text evidence="4 15 16">Amino-acid biosynthesis; L-leucine biosynthesis; L-leucine from 3-methyl-2-oxobutanoate: step 3/4.</text>
</comment>
<evidence type="ECO:0000256" key="1">
    <source>
        <dbReference type="ARBA" id="ARBA00000624"/>
    </source>
</evidence>
<name>B9L0Y3_THERP</name>
<feature type="binding site" evidence="15">
    <location>
        <position position="107"/>
    </location>
    <ligand>
        <name>substrate</name>
    </ligand>
</feature>
<dbReference type="InterPro" id="IPR019818">
    <property type="entry name" value="IsoCit/isopropylmalate_DH_CS"/>
</dbReference>
<evidence type="ECO:0000256" key="3">
    <source>
        <dbReference type="ARBA" id="ARBA00004496"/>
    </source>
</evidence>
<protein>
    <recommendedName>
        <fullName evidence="15">3-isopropylmalate dehydrogenase</fullName>
        <ecNumber evidence="15">1.1.1.85</ecNumber>
    </recommendedName>
    <alternativeName>
        <fullName evidence="15">3-IPM-DH</fullName>
    </alternativeName>
    <alternativeName>
        <fullName evidence="15">Beta-IPM dehydrogenase</fullName>
        <shortName evidence="15">IMDH</shortName>
    </alternativeName>
</protein>
<comment type="subcellular location">
    <subcellularLocation>
        <location evidence="3 15">Cytoplasm</location>
    </subcellularLocation>
</comment>
<feature type="binding site" evidence="15">
    <location>
        <position position="224"/>
    </location>
    <ligand>
        <name>Mg(2+)</name>
        <dbReference type="ChEBI" id="CHEBI:18420"/>
    </ligand>
</feature>
<dbReference type="UniPathway" id="UPA00048">
    <property type="reaction ID" value="UER00072"/>
</dbReference>
<keyword evidence="8 15" id="KW-0963">Cytoplasm</keyword>
<feature type="site" description="Important for catalysis" evidence="15">
    <location>
        <position position="192"/>
    </location>
</feature>
<dbReference type="HAMAP" id="MF_01033">
    <property type="entry name" value="LeuB_type1"/>
    <property type="match status" value="1"/>
</dbReference>
<evidence type="ECO:0000256" key="5">
    <source>
        <dbReference type="ARBA" id="ARBA00008319"/>
    </source>
</evidence>
<dbReference type="GO" id="GO:0051287">
    <property type="term" value="F:NAD binding"/>
    <property type="evidence" value="ECO:0007669"/>
    <property type="project" value="InterPro"/>
</dbReference>
<evidence type="ECO:0000256" key="9">
    <source>
        <dbReference type="ARBA" id="ARBA00022605"/>
    </source>
</evidence>
<dbReference type="GO" id="GO:0000287">
    <property type="term" value="F:magnesium ion binding"/>
    <property type="evidence" value="ECO:0007669"/>
    <property type="project" value="InterPro"/>
</dbReference>
<dbReference type="STRING" id="309801.trd_1693"/>
<comment type="catalytic activity">
    <reaction evidence="1 15 16">
        <text>(2R,3S)-3-isopropylmalate + NAD(+) = 4-methyl-2-oxopentanoate + CO2 + NADH</text>
        <dbReference type="Rhea" id="RHEA:32271"/>
        <dbReference type="ChEBI" id="CHEBI:16526"/>
        <dbReference type="ChEBI" id="CHEBI:17865"/>
        <dbReference type="ChEBI" id="CHEBI:35121"/>
        <dbReference type="ChEBI" id="CHEBI:57540"/>
        <dbReference type="ChEBI" id="CHEBI:57945"/>
        <dbReference type="EC" id="1.1.1.85"/>
    </reaction>
</comment>
<feature type="site" description="Important for catalysis" evidence="15">
    <location>
        <position position="142"/>
    </location>
</feature>
<dbReference type="GO" id="GO:0003862">
    <property type="term" value="F:3-isopropylmalate dehydrogenase activity"/>
    <property type="evidence" value="ECO:0007669"/>
    <property type="project" value="UniProtKB-UniRule"/>
</dbReference>
<dbReference type="NCBIfam" id="TIGR00169">
    <property type="entry name" value="leuB"/>
    <property type="match status" value="1"/>
</dbReference>
<evidence type="ECO:0000256" key="4">
    <source>
        <dbReference type="ARBA" id="ARBA00004762"/>
    </source>
</evidence>
<evidence type="ECO:0000256" key="12">
    <source>
        <dbReference type="ARBA" id="ARBA00023002"/>
    </source>
</evidence>
<keyword evidence="7 15" id="KW-0432">Leucine biosynthesis</keyword>
<feature type="binding site" evidence="15">
    <location>
        <position position="135"/>
    </location>
    <ligand>
        <name>substrate</name>
    </ligand>
</feature>
<feature type="binding site" evidence="15">
    <location>
        <begin position="292"/>
        <end position="304"/>
    </location>
    <ligand>
        <name>NAD(+)</name>
        <dbReference type="ChEBI" id="CHEBI:57540"/>
    </ligand>
</feature>
<dbReference type="GO" id="GO:0005829">
    <property type="term" value="C:cytosol"/>
    <property type="evidence" value="ECO:0007669"/>
    <property type="project" value="TreeGrafter"/>
</dbReference>
<feature type="binding site" evidence="15">
    <location>
        <position position="248"/>
    </location>
    <ligand>
        <name>Mg(2+)</name>
        <dbReference type="ChEBI" id="CHEBI:18420"/>
    </ligand>
</feature>
<dbReference type="SMART" id="SM01329">
    <property type="entry name" value="Iso_dh"/>
    <property type="match status" value="1"/>
</dbReference>
<dbReference type="GO" id="GO:0009098">
    <property type="term" value="P:L-leucine biosynthetic process"/>
    <property type="evidence" value="ECO:0007669"/>
    <property type="project" value="UniProtKB-UniRule"/>
</dbReference>
<feature type="binding site" evidence="15">
    <location>
        <begin position="77"/>
        <end position="90"/>
    </location>
    <ligand>
        <name>NAD(+)</name>
        <dbReference type="ChEBI" id="CHEBI:57540"/>
    </ligand>
</feature>
<comment type="cofactor">
    <cofactor evidence="2">
        <name>Mn(2+)</name>
        <dbReference type="ChEBI" id="CHEBI:29035"/>
    </cofactor>
</comment>
<dbReference type="InterPro" id="IPR024084">
    <property type="entry name" value="IsoPropMal-DH-like_dom"/>
</dbReference>
<evidence type="ECO:0000256" key="2">
    <source>
        <dbReference type="ARBA" id="ARBA00001936"/>
    </source>
</evidence>
<reference evidence="18 19" key="1">
    <citation type="journal article" date="2009" name="PLoS ONE">
        <title>Complete genome sequence of the aerobic CO-oxidizing thermophile Thermomicrobium roseum.</title>
        <authorList>
            <person name="Wu D."/>
            <person name="Raymond J."/>
            <person name="Wu M."/>
            <person name="Chatterji S."/>
            <person name="Ren Q."/>
            <person name="Graham J.E."/>
            <person name="Bryant D.A."/>
            <person name="Robb F."/>
            <person name="Colman A."/>
            <person name="Tallon L.J."/>
            <person name="Badger J.H."/>
            <person name="Madupu R."/>
            <person name="Ward N.L."/>
            <person name="Eisen J.A."/>
        </authorList>
    </citation>
    <scope>NUCLEOTIDE SEQUENCE [LARGE SCALE GENOMIC DNA]</scope>
    <source>
        <strain evidence="19">ATCC 27502 / DSM 5159 / P-2</strain>
    </source>
</reference>
<organism evidence="18 19">
    <name type="scientific">Thermomicrobium roseum (strain ATCC 27502 / DSM 5159 / P-2)</name>
    <dbReference type="NCBI Taxonomy" id="309801"/>
    <lineage>
        <taxon>Bacteria</taxon>
        <taxon>Pseudomonadati</taxon>
        <taxon>Thermomicrobiota</taxon>
        <taxon>Thermomicrobia</taxon>
        <taxon>Thermomicrobiales</taxon>
        <taxon>Thermomicrobiaceae</taxon>
        <taxon>Thermomicrobium</taxon>
    </lineage>
</organism>
<evidence type="ECO:0000256" key="15">
    <source>
        <dbReference type="HAMAP-Rule" id="MF_01033"/>
    </source>
</evidence>
<dbReference type="EMBL" id="CP001275">
    <property type="protein sequence ID" value="ACM04721.1"/>
    <property type="molecule type" value="Genomic_DNA"/>
</dbReference>
<keyword evidence="19" id="KW-1185">Reference proteome</keyword>
<evidence type="ECO:0000256" key="6">
    <source>
        <dbReference type="ARBA" id="ARBA00011738"/>
    </source>
</evidence>
<keyword evidence="10 15" id="KW-0479">Metal-binding</keyword>
<dbReference type="AlphaFoldDB" id="B9L0Y3"/>
<comment type="similarity">
    <text evidence="5 15">Belongs to the isocitrate and isopropylmalate dehydrogenases family. LeuB type 1 subfamily.</text>
</comment>
<dbReference type="Gene3D" id="3.40.718.10">
    <property type="entry name" value="Isopropylmalate Dehydrogenase"/>
    <property type="match status" value="1"/>
</dbReference>
<dbReference type="SUPFAM" id="SSF53659">
    <property type="entry name" value="Isocitrate/Isopropylmalate dehydrogenase-like"/>
    <property type="match status" value="1"/>
</dbReference>
<feature type="binding site" evidence="15">
    <location>
        <position position="252"/>
    </location>
    <ligand>
        <name>Mg(2+)</name>
        <dbReference type="ChEBI" id="CHEBI:18420"/>
    </ligand>
</feature>
<dbReference type="Proteomes" id="UP000000447">
    <property type="component" value="Chromosome"/>
</dbReference>
<dbReference type="InterPro" id="IPR004429">
    <property type="entry name" value="Isopropylmalate_DH"/>
</dbReference>
<evidence type="ECO:0000256" key="16">
    <source>
        <dbReference type="RuleBase" id="RU004445"/>
    </source>
</evidence>
<evidence type="ECO:0000313" key="18">
    <source>
        <dbReference type="EMBL" id="ACM04721.1"/>
    </source>
</evidence>
<feature type="binding site" evidence="15">
    <location>
        <position position="97"/>
    </location>
    <ligand>
        <name>substrate</name>
    </ligand>
</feature>
<evidence type="ECO:0000256" key="14">
    <source>
        <dbReference type="ARBA" id="ARBA00023304"/>
    </source>
</evidence>
<dbReference type="FunFam" id="3.40.718.10:FF:000028">
    <property type="entry name" value="3-isopropylmalate dehydrogenase"/>
    <property type="match status" value="1"/>
</dbReference>
<gene>
    <name evidence="15 18" type="primary">leuB</name>
    <name evidence="18" type="ordered locus">trd_1693</name>
</gene>
<dbReference type="PANTHER" id="PTHR42979">
    <property type="entry name" value="3-ISOPROPYLMALATE DEHYDROGENASE"/>
    <property type="match status" value="1"/>
</dbReference>
<dbReference type="KEGG" id="tro:trd_1693"/>
<evidence type="ECO:0000313" key="19">
    <source>
        <dbReference type="Proteomes" id="UP000000447"/>
    </source>
</evidence>
<evidence type="ECO:0000256" key="8">
    <source>
        <dbReference type="ARBA" id="ARBA00022490"/>
    </source>
</evidence>
<evidence type="ECO:0000259" key="17">
    <source>
        <dbReference type="SMART" id="SM01329"/>
    </source>
</evidence>
<dbReference type="eggNOG" id="COG0473">
    <property type="taxonomic scope" value="Bacteria"/>
</dbReference>
<evidence type="ECO:0000256" key="13">
    <source>
        <dbReference type="ARBA" id="ARBA00023027"/>
    </source>
</evidence>
<dbReference type="HOGENOM" id="CLU_031953_0_3_0"/>
<dbReference type="PROSITE" id="PS00470">
    <property type="entry name" value="IDH_IMDH"/>
    <property type="match status" value="1"/>
</dbReference>
<sequence>MSEVHVLLLPGDGIGPEVVAAAQRVLELVGHRTGYRFVFSEDLVGGAAIDAYGTPLRDETIEMALRSDAVFLGAVGGPKWDHLPKATRPEAGLLRLRKELGLFANLRPVRVFDPLADATPLKPEIVRGVDLIVVRELTGGLYFGQPSELRREPTGRWAIDTLPYREEEIARIVDLAFQLARARRRKVTSVDKANVLNTSALWREVASEIGQRYPDVTLEHALVDSCAMRLVARPRDFDVLVMENLFGDILSDEAAVLAGSLGMLPSASLHGQPPQRPGSPAVRFGLYEPVHGSAPDIAGKGIANPIGAILSAALLVRWTLGNERAATAIEQAVEETLASGARTADLARPGEPAMGTEAFTDRLLERLASILSA</sequence>
<keyword evidence="11 15" id="KW-0460">Magnesium</keyword>
<keyword evidence="9 15" id="KW-0028">Amino-acid biosynthesis</keyword>
<keyword evidence="14 15" id="KW-0100">Branched-chain amino acid biosynthesis</keyword>
<comment type="subunit">
    <text evidence="6 15 16">Homodimer.</text>
</comment>
<feature type="binding site" evidence="15">
    <location>
        <position position="224"/>
    </location>
    <ligand>
        <name>substrate</name>
    </ligand>
</feature>
<comment type="cofactor">
    <cofactor evidence="15 16">
        <name>Mg(2+)</name>
        <dbReference type="ChEBI" id="CHEBI:18420"/>
    </cofactor>
    <cofactor evidence="15 16">
        <name>Mn(2+)</name>
        <dbReference type="ChEBI" id="CHEBI:29035"/>
    </cofactor>
    <text evidence="15 16">Binds 1 Mg(2+) or Mn(2+) ion per subunit.</text>
</comment>